<sequence length="105" mass="11241">MTSTDKVKDASAALADDVAQLRKDFKTLRDDISSLASAGAKETKSQLKDGLSKAEHQAEATMDAATSELLEIQKQTEKAIRKNPISTVGAALAIGYFVGNMLSRR</sequence>
<dbReference type="EMBL" id="CP118166">
    <property type="protein sequence ID" value="WDI32692.1"/>
    <property type="molecule type" value="Genomic_DNA"/>
</dbReference>
<keyword evidence="1" id="KW-0175">Coiled coil</keyword>
<dbReference type="InterPro" id="IPR010279">
    <property type="entry name" value="YqjD/ElaB"/>
</dbReference>
<keyword evidence="3" id="KW-1185">Reference proteome</keyword>
<evidence type="ECO:0008006" key="4">
    <source>
        <dbReference type="Google" id="ProtNLM"/>
    </source>
</evidence>
<name>A0AAE9ZHJ1_9PROT</name>
<dbReference type="PANTHER" id="PTHR35893:SF3">
    <property type="entry name" value="INNER MEMBRANE PROTEIN"/>
    <property type="match status" value="1"/>
</dbReference>
<reference evidence="2" key="1">
    <citation type="submission" date="2023-02" db="EMBL/GenBank/DDBJ databases">
        <title>Genome sequence of Hyphococcus flavus.</title>
        <authorList>
            <person name="Rong J.-C."/>
            <person name="Zhao Q."/>
            <person name="Yi M."/>
            <person name="Wu J.-Y."/>
        </authorList>
    </citation>
    <scope>NUCLEOTIDE SEQUENCE</scope>
    <source>
        <strain evidence="2">MCCC 1K03223</strain>
    </source>
</reference>
<protein>
    <recommendedName>
        <fullName evidence="4">DUF883 domain-containing protein</fullName>
    </recommendedName>
</protein>
<accession>A0AAE9ZHJ1</accession>
<evidence type="ECO:0000313" key="3">
    <source>
        <dbReference type="Proteomes" id="UP001214043"/>
    </source>
</evidence>
<dbReference type="GO" id="GO:0043022">
    <property type="term" value="F:ribosome binding"/>
    <property type="evidence" value="ECO:0007669"/>
    <property type="project" value="InterPro"/>
</dbReference>
<dbReference type="Proteomes" id="UP001214043">
    <property type="component" value="Chromosome"/>
</dbReference>
<dbReference type="KEGG" id="hfl:PUV54_05710"/>
<proteinExistence type="predicted"/>
<dbReference type="RefSeq" id="WP_274494631.1">
    <property type="nucleotide sequence ID" value="NZ_CP118166.1"/>
</dbReference>
<organism evidence="2 3">
    <name type="scientific">Hyphococcus flavus</name>
    <dbReference type="NCBI Taxonomy" id="1866326"/>
    <lineage>
        <taxon>Bacteria</taxon>
        <taxon>Pseudomonadati</taxon>
        <taxon>Pseudomonadota</taxon>
        <taxon>Alphaproteobacteria</taxon>
        <taxon>Parvularculales</taxon>
        <taxon>Parvularculaceae</taxon>
        <taxon>Hyphococcus</taxon>
    </lineage>
</organism>
<evidence type="ECO:0000313" key="2">
    <source>
        <dbReference type="EMBL" id="WDI32692.1"/>
    </source>
</evidence>
<gene>
    <name evidence="2" type="ORF">PUV54_05710</name>
</gene>
<dbReference type="AlphaFoldDB" id="A0AAE9ZHJ1"/>
<dbReference type="PANTHER" id="PTHR35893">
    <property type="entry name" value="INNER MEMBRANE PROTEIN-RELATED"/>
    <property type="match status" value="1"/>
</dbReference>
<evidence type="ECO:0000256" key="1">
    <source>
        <dbReference type="SAM" id="Coils"/>
    </source>
</evidence>
<feature type="coiled-coil region" evidence="1">
    <location>
        <begin position="55"/>
        <end position="82"/>
    </location>
</feature>